<name>A0ABV1D510_9FIRM</name>
<protein>
    <submittedName>
        <fullName evidence="1">Uncharacterized protein</fullName>
    </submittedName>
</protein>
<evidence type="ECO:0000313" key="1">
    <source>
        <dbReference type="EMBL" id="MEQ2425495.1"/>
    </source>
</evidence>
<reference evidence="1 2" key="1">
    <citation type="submission" date="2024-03" db="EMBL/GenBank/DDBJ databases">
        <title>Human intestinal bacterial collection.</title>
        <authorList>
            <person name="Pauvert C."/>
            <person name="Hitch T.C.A."/>
            <person name="Clavel T."/>
        </authorList>
    </citation>
    <scope>NUCLEOTIDE SEQUENCE [LARGE SCALE GENOMIC DNA]</scope>
    <source>
        <strain evidence="1 2">CLA-SR-H021</strain>
    </source>
</reference>
<accession>A0ABV1D510</accession>
<dbReference type="Proteomes" id="UP001454086">
    <property type="component" value="Unassembled WGS sequence"/>
</dbReference>
<proteinExistence type="predicted"/>
<sequence>MNGNGMKKETGGQDNPQCGTATQQCGTINTQSGTASPQRGTTGLLEDLAAGLECMYLSDLRYGYSQSVLRFVLPHMDPGKYSTGEWNQAAGYIMGTACAYPDGGAAREALVAFSRKKADDGMYGNREDWYGNRD</sequence>
<comment type="caution">
    <text evidence="1">The sequence shown here is derived from an EMBL/GenBank/DDBJ whole genome shotgun (WGS) entry which is preliminary data.</text>
</comment>
<dbReference type="RefSeq" id="WP_349118188.1">
    <property type="nucleotide sequence ID" value="NZ_JBBMFM010000034.1"/>
</dbReference>
<keyword evidence="2" id="KW-1185">Reference proteome</keyword>
<evidence type="ECO:0000313" key="2">
    <source>
        <dbReference type="Proteomes" id="UP001454086"/>
    </source>
</evidence>
<gene>
    <name evidence="1" type="ORF">WMQ36_10965</name>
</gene>
<organism evidence="1 2">
    <name type="scientific">Enterocloster hominis</name>
    <name type="common">ex Hitch et al. 2024</name>
    <dbReference type="NCBI Taxonomy" id="1917870"/>
    <lineage>
        <taxon>Bacteria</taxon>
        <taxon>Bacillati</taxon>
        <taxon>Bacillota</taxon>
        <taxon>Clostridia</taxon>
        <taxon>Lachnospirales</taxon>
        <taxon>Lachnospiraceae</taxon>
        <taxon>Enterocloster</taxon>
    </lineage>
</organism>
<dbReference type="EMBL" id="JBBMFM010000034">
    <property type="protein sequence ID" value="MEQ2425495.1"/>
    <property type="molecule type" value="Genomic_DNA"/>
</dbReference>